<dbReference type="PANTHER" id="PTHR30087">
    <property type="entry name" value="INNER MEMBRANE PROTEIN"/>
    <property type="match status" value="1"/>
</dbReference>
<protein>
    <submittedName>
        <fullName evidence="1">Uncharacterized protein YbbK (DUF523 family)</fullName>
    </submittedName>
</protein>
<dbReference type="OrthoDB" id="9797779at2"/>
<evidence type="ECO:0000313" key="1">
    <source>
        <dbReference type="EMBL" id="PWJ34182.1"/>
    </source>
</evidence>
<dbReference type="AlphaFoldDB" id="A0A315YY03"/>
<evidence type="ECO:0000313" key="2">
    <source>
        <dbReference type="Proteomes" id="UP000245535"/>
    </source>
</evidence>
<dbReference type="PANTHER" id="PTHR30087:SF1">
    <property type="entry name" value="HYPOTHETICAL CYTOSOLIC PROTEIN"/>
    <property type="match status" value="1"/>
</dbReference>
<sequence length="149" mass="16105">MKKKYLISACLAGEACRYDGKDNLKPELKALLENEDAILVCPEVMGGLPTPRTPAEIIQTEDGLKVVTKTGEDVTDAFQKGAEKSLAIAKKYNITHAILKAKSPSCGSGKIYDGTFTGKLIDGNGITTSILEQHGIEVYSELNYPNKED</sequence>
<name>A0A315YY03_SEDFL</name>
<dbReference type="RefSeq" id="WP_109623023.1">
    <property type="nucleotide sequence ID" value="NZ_QGDO01000011.1"/>
</dbReference>
<organism evidence="1 2">
    <name type="scientific">Sediminitomix flava</name>
    <dbReference type="NCBI Taxonomy" id="379075"/>
    <lineage>
        <taxon>Bacteria</taxon>
        <taxon>Pseudomonadati</taxon>
        <taxon>Bacteroidota</taxon>
        <taxon>Cytophagia</taxon>
        <taxon>Cytophagales</taxon>
        <taxon>Flammeovirgaceae</taxon>
        <taxon>Sediminitomix</taxon>
    </lineage>
</organism>
<dbReference type="EMBL" id="QGDO01000011">
    <property type="protein sequence ID" value="PWJ34182.1"/>
    <property type="molecule type" value="Genomic_DNA"/>
</dbReference>
<keyword evidence="2" id="KW-1185">Reference proteome</keyword>
<gene>
    <name evidence="1" type="ORF">BC781_11192</name>
</gene>
<reference evidence="1 2" key="1">
    <citation type="submission" date="2018-03" db="EMBL/GenBank/DDBJ databases">
        <title>Genomic Encyclopedia of Archaeal and Bacterial Type Strains, Phase II (KMG-II): from individual species to whole genera.</title>
        <authorList>
            <person name="Goeker M."/>
        </authorList>
    </citation>
    <scope>NUCLEOTIDE SEQUENCE [LARGE SCALE GENOMIC DNA]</scope>
    <source>
        <strain evidence="1 2">DSM 28229</strain>
    </source>
</reference>
<dbReference type="Pfam" id="PF04463">
    <property type="entry name" value="2-thiour_desulf"/>
    <property type="match status" value="1"/>
</dbReference>
<dbReference type="InterPro" id="IPR007553">
    <property type="entry name" value="2-thiour_desulf"/>
</dbReference>
<dbReference type="Proteomes" id="UP000245535">
    <property type="component" value="Unassembled WGS sequence"/>
</dbReference>
<accession>A0A315YY03</accession>
<proteinExistence type="predicted"/>
<comment type="caution">
    <text evidence="1">The sequence shown here is derived from an EMBL/GenBank/DDBJ whole genome shotgun (WGS) entry which is preliminary data.</text>
</comment>